<organism evidence="1 2">
    <name type="scientific">Paenibacillus suaedae</name>
    <dbReference type="NCBI Taxonomy" id="3077233"/>
    <lineage>
        <taxon>Bacteria</taxon>
        <taxon>Bacillati</taxon>
        <taxon>Bacillota</taxon>
        <taxon>Bacilli</taxon>
        <taxon>Bacillales</taxon>
        <taxon>Paenibacillaceae</taxon>
        <taxon>Paenibacillus</taxon>
    </lineage>
</organism>
<reference evidence="2" key="1">
    <citation type="submission" date="2023-09" db="EMBL/GenBank/DDBJ databases">
        <title>Paenibacillus sp. chi10 Genome sequencing and assembly.</title>
        <authorList>
            <person name="Kim I."/>
        </authorList>
    </citation>
    <scope>NUCLEOTIDE SEQUENCE [LARGE SCALE GENOMIC DNA]</scope>
    <source>
        <strain evidence="2">chi10</strain>
    </source>
</reference>
<dbReference type="AlphaFoldDB" id="A0AAJ2K138"/>
<proteinExistence type="predicted"/>
<comment type="caution">
    <text evidence="1">The sequence shown here is derived from an EMBL/GenBank/DDBJ whole genome shotgun (WGS) entry which is preliminary data.</text>
</comment>
<dbReference type="EMBL" id="JAVYAA010000008">
    <property type="protein sequence ID" value="MDT8979686.1"/>
    <property type="molecule type" value="Genomic_DNA"/>
</dbReference>
<accession>A0AAJ2K138</accession>
<evidence type="ECO:0000313" key="1">
    <source>
        <dbReference type="EMBL" id="MDT8979686.1"/>
    </source>
</evidence>
<dbReference type="Proteomes" id="UP001250538">
    <property type="component" value="Unassembled WGS sequence"/>
</dbReference>
<gene>
    <name evidence="1" type="ORF">RQP50_25975</name>
</gene>
<sequence>MHSYNAISLECKSFRTDDQIWVRFEIEAVFGLRYLQSLYLYGERFSGDGNNGN</sequence>
<evidence type="ECO:0000313" key="2">
    <source>
        <dbReference type="Proteomes" id="UP001250538"/>
    </source>
</evidence>
<protein>
    <submittedName>
        <fullName evidence="1">Uncharacterized protein</fullName>
    </submittedName>
</protein>
<name>A0AAJ2K138_9BACL</name>
<keyword evidence="2" id="KW-1185">Reference proteome</keyword>
<dbReference type="RefSeq" id="WP_174811209.1">
    <property type="nucleotide sequence ID" value="NZ_JAVYAA010000008.1"/>
</dbReference>